<dbReference type="SUPFAM" id="SSF53067">
    <property type="entry name" value="Actin-like ATPase domain"/>
    <property type="match status" value="2"/>
</dbReference>
<evidence type="ECO:0000256" key="2">
    <source>
        <dbReference type="ARBA" id="ARBA00022840"/>
    </source>
</evidence>
<keyword evidence="1" id="KW-0547">Nucleotide-binding</keyword>
<evidence type="ECO:0000313" key="4">
    <source>
        <dbReference type="Proteomes" id="UP000193920"/>
    </source>
</evidence>
<dbReference type="PRINTS" id="PR00301">
    <property type="entry name" value="HEATSHOCK70"/>
</dbReference>
<dbReference type="InterPro" id="IPR013126">
    <property type="entry name" value="Hsp_70_fam"/>
</dbReference>
<reference evidence="3 4" key="1">
    <citation type="submission" date="2016-08" db="EMBL/GenBank/DDBJ databases">
        <title>A Parts List for Fungal Cellulosomes Revealed by Comparative Genomics.</title>
        <authorList>
            <consortium name="DOE Joint Genome Institute"/>
            <person name="Haitjema C.H."/>
            <person name="Gilmore S.P."/>
            <person name="Henske J.K."/>
            <person name="Solomon K.V."/>
            <person name="De Groot R."/>
            <person name="Kuo A."/>
            <person name="Mondo S.J."/>
            <person name="Salamov A.A."/>
            <person name="Labutti K."/>
            <person name="Zhao Z."/>
            <person name="Chiniquy J."/>
            <person name="Barry K."/>
            <person name="Brewer H.M."/>
            <person name="Purvine S.O."/>
            <person name="Wright A.T."/>
            <person name="Boxma B."/>
            <person name="Van Alen T."/>
            <person name="Hackstein J.H."/>
            <person name="Baker S.E."/>
            <person name="Grigoriev I.V."/>
            <person name="O'Malley M.A."/>
        </authorList>
    </citation>
    <scope>NUCLEOTIDE SEQUENCE [LARGE SCALE GENOMIC DNA]</scope>
    <source>
        <strain evidence="3 4">G1</strain>
    </source>
</reference>
<protein>
    <submittedName>
        <fullName evidence="3">Putative heat shock 70 kDa protein</fullName>
    </submittedName>
</protein>
<name>A0A1Y2BY31_9FUNG</name>
<sequence>MTKGYTIGIDLGTTYSCVGIWENDRPEIIANNNGNRTTPSCIAYTSDGQLIGEEAIEYANIDPENTISNVKRMMGKNFIDEVLQSDIKRWPIKVIEKNNGKPYIQVKYKNEIKDFSPEEISAMILTKMKEIAEDYIGQKVTNAVITVPAFFNNAQREATKKAGEIAGLNILRIVNEPTAAAIAYGFDKLKPNDNKNILVVDFGGGTFDVTLLNVNNKKFEVLATII</sequence>
<evidence type="ECO:0000256" key="1">
    <source>
        <dbReference type="ARBA" id="ARBA00022741"/>
    </source>
</evidence>
<gene>
    <name evidence="3" type="ORF">LY90DRAFT_458834</name>
</gene>
<proteinExistence type="predicted"/>
<dbReference type="PROSITE" id="PS00297">
    <property type="entry name" value="HSP70_1"/>
    <property type="match status" value="1"/>
</dbReference>
<dbReference type="EMBL" id="MCOG01000131">
    <property type="protein sequence ID" value="ORY39680.1"/>
    <property type="molecule type" value="Genomic_DNA"/>
</dbReference>
<dbReference type="PANTHER" id="PTHR19375">
    <property type="entry name" value="HEAT SHOCK PROTEIN 70KDA"/>
    <property type="match status" value="1"/>
</dbReference>
<dbReference type="InterPro" id="IPR043129">
    <property type="entry name" value="ATPase_NBD"/>
</dbReference>
<keyword evidence="3" id="KW-0346">Stress response</keyword>
<dbReference type="PROSITE" id="PS00329">
    <property type="entry name" value="HSP70_2"/>
    <property type="match status" value="1"/>
</dbReference>
<evidence type="ECO:0000313" key="3">
    <source>
        <dbReference type="EMBL" id="ORY39680.1"/>
    </source>
</evidence>
<dbReference type="Gene3D" id="3.30.420.40">
    <property type="match status" value="2"/>
</dbReference>
<dbReference type="FunFam" id="3.30.420.40:FF:000026">
    <property type="entry name" value="Heat shock protein 70"/>
    <property type="match status" value="1"/>
</dbReference>
<dbReference type="Pfam" id="PF00012">
    <property type="entry name" value="HSP70"/>
    <property type="match status" value="1"/>
</dbReference>
<organism evidence="3 4">
    <name type="scientific">Neocallimastix californiae</name>
    <dbReference type="NCBI Taxonomy" id="1754190"/>
    <lineage>
        <taxon>Eukaryota</taxon>
        <taxon>Fungi</taxon>
        <taxon>Fungi incertae sedis</taxon>
        <taxon>Chytridiomycota</taxon>
        <taxon>Chytridiomycota incertae sedis</taxon>
        <taxon>Neocallimastigomycetes</taxon>
        <taxon>Neocallimastigales</taxon>
        <taxon>Neocallimastigaceae</taxon>
        <taxon>Neocallimastix</taxon>
    </lineage>
</organism>
<dbReference type="InterPro" id="IPR018181">
    <property type="entry name" value="Heat_shock_70_CS"/>
</dbReference>
<accession>A0A1Y2BY31</accession>
<comment type="caution">
    <text evidence="3">The sequence shown here is derived from an EMBL/GenBank/DDBJ whole genome shotgun (WGS) entry which is preliminary data.</text>
</comment>
<dbReference type="STRING" id="1754190.A0A1Y2BY31"/>
<dbReference type="GO" id="GO:0140662">
    <property type="term" value="F:ATP-dependent protein folding chaperone"/>
    <property type="evidence" value="ECO:0007669"/>
    <property type="project" value="InterPro"/>
</dbReference>
<dbReference type="GO" id="GO:0005524">
    <property type="term" value="F:ATP binding"/>
    <property type="evidence" value="ECO:0007669"/>
    <property type="project" value="UniProtKB-KW"/>
</dbReference>
<dbReference type="AlphaFoldDB" id="A0A1Y2BY31"/>
<keyword evidence="4" id="KW-1185">Reference proteome</keyword>
<keyword evidence="2" id="KW-0067">ATP-binding</keyword>
<dbReference type="OrthoDB" id="2127907at2759"/>
<dbReference type="Proteomes" id="UP000193920">
    <property type="component" value="Unassembled WGS sequence"/>
</dbReference>